<dbReference type="SMART" id="SM00822">
    <property type="entry name" value="PKS_KR"/>
    <property type="match status" value="1"/>
</dbReference>
<comment type="caution">
    <text evidence="4">The sequence shown here is derived from an EMBL/GenBank/DDBJ whole genome shotgun (WGS) entry which is preliminary data.</text>
</comment>
<dbReference type="PRINTS" id="PR00081">
    <property type="entry name" value="GDHRDH"/>
</dbReference>
<comment type="similarity">
    <text evidence="1">Belongs to the short-chain dehydrogenases/reductases (SDR) family.</text>
</comment>
<protein>
    <submittedName>
        <fullName evidence="4">Cyclopentanol dehydrogenase</fullName>
    </submittedName>
</protein>
<dbReference type="InterPro" id="IPR057326">
    <property type="entry name" value="KR_dom"/>
</dbReference>
<evidence type="ECO:0000313" key="5">
    <source>
        <dbReference type="Proteomes" id="UP001174909"/>
    </source>
</evidence>
<feature type="domain" description="Ketoreductase" evidence="3">
    <location>
        <begin position="6"/>
        <end position="145"/>
    </location>
</feature>
<dbReference type="SUPFAM" id="SSF51735">
    <property type="entry name" value="NAD(P)-binding Rossmann-fold domains"/>
    <property type="match status" value="1"/>
</dbReference>
<organism evidence="4 5">
    <name type="scientific">Geodia barretti</name>
    <name type="common">Barrett's horny sponge</name>
    <dbReference type="NCBI Taxonomy" id="519541"/>
    <lineage>
        <taxon>Eukaryota</taxon>
        <taxon>Metazoa</taxon>
        <taxon>Porifera</taxon>
        <taxon>Demospongiae</taxon>
        <taxon>Heteroscleromorpha</taxon>
        <taxon>Tetractinellida</taxon>
        <taxon>Astrophorina</taxon>
        <taxon>Geodiidae</taxon>
        <taxon>Geodia</taxon>
    </lineage>
</organism>
<dbReference type="Pfam" id="PF00106">
    <property type="entry name" value="adh_short"/>
    <property type="match status" value="1"/>
</dbReference>
<dbReference type="GO" id="GO:0016491">
    <property type="term" value="F:oxidoreductase activity"/>
    <property type="evidence" value="ECO:0007669"/>
    <property type="project" value="UniProtKB-KW"/>
</dbReference>
<dbReference type="InterPro" id="IPR002347">
    <property type="entry name" value="SDR_fam"/>
</dbReference>
<dbReference type="PANTHER" id="PTHR43180">
    <property type="entry name" value="3-OXOACYL-(ACYL-CARRIER-PROTEIN) REDUCTASE (AFU_ORTHOLOGUE AFUA_6G11210)"/>
    <property type="match status" value="1"/>
</dbReference>
<dbReference type="Gene3D" id="3.40.50.720">
    <property type="entry name" value="NAD(P)-binding Rossmann-like Domain"/>
    <property type="match status" value="1"/>
</dbReference>
<dbReference type="AlphaFoldDB" id="A0AA35QRI4"/>
<gene>
    <name evidence="4" type="ORF">GBAR_LOCUS149</name>
</gene>
<dbReference type="PRINTS" id="PR00080">
    <property type="entry name" value="SDRFAMILY"/>
</dbReference>
<accession>A0AA35QRI4</accession>
<proteinExistence type="inferred from homology"/>
<name>A0AA35QRI4_GEOBA</name>
<dbReference type="Proteomes" id="UP001174909">
    <property type="component" value="Unassembled WGS sequence"/>
</dbReference>
<dbReference type="EMBL" id="CASHTH010000022">
    <property type="protein sequence ID" value="CAI7989138.1"/>
    <property type="molecule type" value="Genomic_DNA"/>
</dbReference>
<keyword evidence="2" id="KW-0560">Oxidoreductase</keyword>
<reference evidence="4" key="1">
    <citation type="submission" date="2023-03" db="EMBL/GenBank/DDBJ databases">
        <authorList>
            <person name="Steffen K."/>
            <person name="Cardenas P."/>
        </authorList>
    </citation>
    <scope>NUCLEOTIDE SEQUENCE</scope>
</reference>
<evidence type="ECO:0000313" key="4">
    <source>
        <dbReference type="EMBL" id="CAI7989138.1"/>
    </source>
</evidence>
<keyword evidence="5" id="KW-1185">Reference proteome</keyword>
<sequence>MRVDGKVALVSGGARGIGAATAKLLAREGAAVVLADVLEEEGKATEAEISETGGRATFLILDVTDEENWQHVIDATVATYGKLDVVVNNAGISGRTTVEETEAETWDRVMAVNGKGVFLGTKLAIPELRKSGGGSIINISSIYGIVGSETSAAYHASKGGGSYFHQSRRHSIRF</sequence>
<dbReference type="PANTHER" id="PTHR43180:SF33">
    <property type="entry name" value="15-HYDROXYPROSTAGLANDIN DEHYDROGENASE [NAD(+)]-LIKE"/>
    <property type="match status" value="1"/>
</dbReference>
<evidence type="ECO:0000259" key="3">
    <source>
        <dbReference type="SMART" id="SM00822"/>
    </source>
</evidence>
<dbReference type="InterPro" id="IPR036291">
    <property type="entry name" value="NAD(P)-bd_dom_sf"/>
</dbReference>
<evidence type="ECO:0000256" key="2">
    <source>
        <dbReference type="ARBA" id="ARBA00023002"/>
    </source>
</evidence>
<evidence type="ECO:0000256" key="1">
    <source>
        <dbReference type="ARBA" id="ARBA00006484"/>
    </source>
</evidence>